<dbReference type="Proteomes" id="UP001201812">
    <property type="component" value="Unassembled WGS sequence"/>
</dbReference>
<evidence type="ECO:0000313" key="1">
    <source>
        <dbReference type="EMBL" id="KAI1707340.1"/>
    </source>
</evidence>
<reference evidence="1" key="1">
    <citation type="submission" date="2022-01" db="EMBL/GenBank/DDBJ databases">
        <title>Genome Sequence Resource for Two Populations of Ditylenchus destructor, the Migratory Endoparasitic Phytonematode.</title>
        <authorList>
            <person name="Zhang H."/>
            <person name="Lin R."/>
            <person name="Xie B."/>
        </authorList>
    </citation>
    <scope>NUCLEOTIDE SEQUENCE</scope>
    <source>
        <strain evidence="1">BazhouSP</strain>
    </source>
</reference>
<dbReference type="EMBL" id="JAKKPZ010000041">
    <property type="protein sequence ID" value="KAI1707340.1"/>
    <property type="molecule type" value="Genomic_DNA"/>
</dbReference>
<sequence length="204" mass="22307">MFALSSNIDRQHVITTLIFAVICSHCIQRSMAVLICPHNCQYNSVTKTYWLQPAVQVEDREEVEECSATRQCTSRRRDCIPLVNTDNPNRSSTVHRYGCCMPAGYVGTWKCPKEVGNQNYNESPMSLGCHNNSNNEGRTGTCLQSDHHCISLVNTTNPPGIVNVTVGCCQHVPPADDHPKSSPATHYQLPGCGLPPLAVVAVGA</sequence>
<proteinExistence type="predicted"/>
<accession>A0AAD4R3L2</accession>
<dbReference type="AlphaFoldDB" id="A0AAD4R3L2"/>
<name>A0AAD4R3L2_9BILA</name>
<evidence type="ECO:0000313" key="2">
    <source>
        <dbReference type="Proteomes" id="UP001201812"/>
    </source>
</evidence>
<keyword evidence="2" id="KW-1185">Reference proteome</keyword>
<gene>
    <name evidence="1" type="ORF">DdX_12436</name>
</gene>
<organism evidence="1 2">
    <name type="scientific">Ditylenchus destructor</name>
    <dbReference type="NCBI Taxonomy" id="166010"/>
    <lineage>
        <taxon>Eukaryota</taxon>
        <taxon>Metazoa</taxon>
        <taxon>Ecdysozoa</taxon>
        <taxon>Nematoda</taxon>
        <taxon>Chromadorea</taxon>
        <taxon>Rhabditida</taxon>
        <taxon>Tylenchina</taxon>
        <taxon>Tylenchomorpha</taxon>
        <taxon>Sphaerularioidea</taxon>
        <taxon>Anguinidae</taxon>
        <taxon>Anguininae</taxon>
        <taxon>Ditylenchus</taxon>
    </lineage>
</organism>
<protein>
    <submittedName>
        <fullName evidence="1">Uncharacterized protein</fullName>
    </submittedName>
</protein>
<comment type="caution">
    <text evidence="1">The sequence shown here is derived from an EMBL/GenBank/DDBJ whole genome shotgun (WGS) entry which is preliminary data.</text>
</comment>